<dbReference type="AlphaFoldDB" id="A0A0P1HC10"/>
<gene>
    <name evidence="2" type="ORF">PHA8399_03252</name>
</gene>
<keyword evidence="1" id="KW-0472">Membrane</keyword>
<proteinExistence type="predicted"/>
<keyword evidence="1" id="KW-0812">Transmembrane</keyword>
<dbReference type="Proteomes" id="UP000051326">
    <property type="component" value="Unassembled WGS sequence"/>
</dbReference>
<feature type="transmembrane region" description="Helical" evidence="1">
    <location>
        <begin position="51"/>
        <end position="69"/>
    </location>
</feature>
<accession>A0A0P1HC10</accession>
<dbReference type="RefSeq" id="WP_145977048.1">
    <property type="nucleotide sequence ID" value="NZ_CYSR01000030.1"/>
</dbReference>
<dbReference type="EMBL" id="CYSR01000030">
    <property type="protein sequence ID" value="CUI01111.1"/>
    <property type="molecule type" value="Genomic_DNA"/>
</dbReference>
<evidence type="ECO:0000256" key="1">
    <source>
        <dbReference type="SAM" id="Phobius"/>
    </source>
</evidence>
<sequence length="88" mass="9552">MIFIRLGSLLSYCILALGTYKAGFGLYLAATVTDHQFAARRYLASDTTGEAINQGLMYILGAVVLGLLVQIARGVSEWGAEYDEQDES</sequence>
<protein>
    <submittedName>
        <fullName evidence="2">Uncharacterized protein</fullName>
    </submittedName>
</protein>
<name>A0A0P1HC10_9RHOB</name>
<evidence type="ECO:0000313" key="2">
    <source>
        <dbReference type="EMBL" id="CUI01111.1"/>
    </source>
</evidence>
<keyword evidence="1" id="KW-1133">Transmembrane helix</keyword>
<reference evidence="2 3" key="1">
    <citation type="submission" date="2015-09" db="EMBL/GenBank/DDBJ databases">
        <authorList>
            <consortium name="Swine Surveillance"/>
        </authorList>
    </citation>
    <scope>NUCLEOTIDE SEQUENCE [LARGE SCALE GENOMIC DNA]</scope>
    <source>
        <strain evidence="2 3">CECT 8399</strain>
    </source>
</reference>
<organism evidence="2 3">
    <name type="scientific">Leisingera aquaemixtae</name>
    <dbReference type="NCBI Taxonomy" id="1396826"/>
    <lineage>
        <taxon>Bacteria</taxon>
        <taxon>Pseudomonadati</taxon>
        <taxon>Pseudomonadota</taxon>
        <taxon>Alphaproteobacteria</taxon>
        <taxon>Rhodobacterales</taxon>
        <taxon>Roseobacteraceae</taxon>
        <taxon>Leisingera</taxon>
    </lineage>
</organism>
<evidence type="ECO:0000313" key="3">
    <source>
        <dbReference type="Proteomes" id="UP000051326"/>
    </source>
</evidence>